<name>A0A1I2HTE8_9BACT</name>
<organism evidence="1 2">
    <name type="scientific">Spirosoma endophyticum</name>
    <dbReference type="NCBI Taxonomy" id="662367"/>
    <lineage>
        <taxon>Bacteria</taxon>
        <taxon>Pseudomonadati</taxon>
        <taxon>Bacteroidota</taxon>
        <taxon>Cytophagia</taxon>
        <taxon>Cytophagales</taxon>
        <taxon>Cytophagaceae</taxon>
        <taxon>Spirosoma</taxon>
    </lineage>
</organism>
<protein>
    <submittedName>
        <fullName evidence="1">Uncharacterized protein</fullName>
    </submittedName>
</protein>
<dbReference type="Proteomes" id="UP000198598">
    <property type="component" value="Unassembled WGS sequence"/>
</dbReference>
<gene>
    <name evidence="1" type="ORF">SAMN05216167_1496</name>
</gene>
<dbReference type="STRING" id="662367.SAMN05216167_1496"/>
<reference evidence="1 2" key="1">
    <citation type="submission" date="2016-10" db="EMBL/GenBank/DDBJ databases">
        <authorList>
            <person name="de Groot N.N."/>
        </authorList>
    </citation>
    <scope>NUCLEOTIDE SEQUENCE [LARGE SCALE GENOMIC DNA]</scope>
    <source>
        <strain evidence="1 2">DSM 26130</strain>
    </source>
</reference>
<proteinExistence type="predicted"/>
<evidence type="ECO:0000313" key="2">
    <source>
        <dbReference type="Proteomes" id="UP000198598"/>
    </source>
</evidence>
<evidence type="ECO:0000313" key="1">
    <source>
        <dbReference type="EMBL" id="SFF33324.1"/>
    </source>
</evidence>
<sequence length="127" mass="14351">MATKDLTLTPLFDGLLSFQIDGVEVDLHNEYDCRAVSLEKNALRLSFIHVSTSQPIIILFKDAVLCVLSFDPSSPDSTLDLFYRGRFEEGENVLSTYDQQGRSYYYLSFYNGSEIQLLARSVTASFT</sequence>
<accession>A0A1I2HTE8</accession>
<dbReference type="EMBL" id="FOLQ01000049">
    <property type="protein sequence ID" value="SFF33324.1"/>
    <property type="molecule type" value="Genomic_DNA"/>
</dbReference>
<keyword evidence="2" id="KW-1185">Reference proteome</keyword>
<dbReference type="AlphaFoldDB" id="A0A1I2HTE8"/>